<gene>
    <name evidence="2" type="ORF">CELE_F02E9.3</name>
    <name evidence="2 4" type="ORF">F02E9.3</name>
</gene>
<name>O01317_CAEEL</name>
<dbReference type="STRING" id="6239.F02E9.3.1"/>
<evidence type="ECO:0000256" key="1">
    <source>
        <dbReference type="SAM" id="MobiDB-lite"/>
    </source>
</evidence>
<feature type="region of interest" description="Disordered" evidence="1">
    <location>
        <begin position="188"/>
        <end position="319"/>
    </location>
</feature>
<dbReference type="Proteomes" id="UP000001940">
    <property type="component" value="Chromosome I"/>
</dbReference>
<dbReference type="AlphaFoldDB" id="O01317"/>
<dbReference type="WormBase" id="F02E9.3">
    <property type="protein sequence ID" value="CE34291"/>
    <property type="gene ID" value="WBGene00008529"/>
</dbReference>
<sequence length="319" mass="36126">MIRRRHSTTRIDRRPDGLTIYYKRANDDMEEEMLRVSVKPEGKNINDSLRSSKSSSSPPSRNSSLNLKTLKKDRKSKEGKPKSSSKHGKRMTSRAIHVSKKWSQFNRREDKTDYLDDETMQILEDLKILNCKIRKRFQIGTTCPHSLAKTDILSSSQSSKSQKSSTTTSSPVLTAVAYDYRGIPLTAPTVFPGARSEKTRETTRKAARAFARMEKEREDANNSSSRSRKTYQSRSPTGSEDSSPVIKLTRVSSGTRFPGASSPGTRERSRLMLKQCAMKKQLDEIARSLKSSKKSRKSMKSKKEKKSKPASLKTIYSKM</sequence>
<dbReference type="InParanoid" id="O01317"/>
<dbReference type="OMA" id="ICCTEEH"/>
<dbReference type="PIR" id="T20511">
    <property type="entry name" value="T20511"/>
</dbReference>
<dbReference type="Bgee" id="WBGene00008529">
    <property type="expression patterns" value="Expressed in adult organism and 1 other cell type or tissue"/>
</dbReference>
<dbReference type="RefSeq" id="NP_492279.2">
    <property type="nucleotide sequence ID" value="NM_059878.2"/>
</dbReference>
<feature type="compositionally biased region" description="Basic residues" evidence="1">
    <location>
        <begin position="83"/>
        <end position="100"/>
    </location>
</feature>
<evidence type="ECO:0000313" key="3">
    <source>
        <dbReference type="Proteomes" id="UP000001940"/>
    </source>
</evidence>
<evidence type="ECO:0000313" key="4">
    <source>
        <dbReference type="WormBase" id="F02E9.3"/>
    </source>
</evidence>
<feature type="region of interest" description="Disordered" evidence="1">
    <location>
        <begin position="33"/>
        <end position="100"/>
    </location>
</feature>
<accession>O01317</accession>
<dbReference type="SMR" id="O01317"/>
<dbReference type="FunCoup" id="O01317">
    <property type="interactions" value="596"/>
</dbReference>
<feature type="compositionally biased region" description="Basic and acidic residues" evidence="1">
    <location>
        <begin position="211"/>
        <end position="220"/>
    </location>
</feature>
<dbReference type="eggNOG" id="ENOG502THP3">
    <property type="taxonomic scope" value="Eukaryota"/>
</dbReference>
<dbReference type="AGR" id="WB:WBGene00008529"/>
<protein>
    <submittedName>
        <fullName evidence="2">Suppressor protein SRP40-like</fullName>
    </submittedName>
</protein>
<proteinExistence type="predicted"/>
<evidence type="ECO:0000313" key="2">
    <source>
        <dbReference type="EMBL" id="CAB04050.2"/>
    </source>
</evidence>
<dbReference type="HOGENOM" id="CLU_872197_0_0_1"/>
<feature type="compositionally biased region" description="Polar residues" evidence="1">
    <location>
        <begin position="232"/>
        <end position="242"/>
    </location>
</feature>
<dbReference type="PaxDb" id="6239-F02E9.3"/>
<keyword evidence="3" id="KW-1185">Reference proteome</keyword>
<dbReference type="KEGG" id="cel:CELE_F02E9.3"/>
<dbReference type="CTD" id="184094"/>
<reference evidence="2 3" key="1">
    <citation type="journal article" date="1998" name="Science">
        <title>Genome sequence of the nematode C. elegans: a platform for investigating biology.</title>
        <authorList>
            <consortium name="The C. elegans sequencing consortium"/>
            <person name="Sulson J.E."/>
            <person name="Waterston R."/>
        </authorList>
    </citation>
    <scope>NUCLEOTIDE SEQUENCE [LARGE SCALE GENOMIC DNA]</scope>
    <source>
        <strain evidence="2 3">Bristol N2</strain>
    </source>
</reference>
<feature type="compositionally biased region" description="Basic and acidic residues" evidence="1">
    <location>
        <begin position="33"/>
        <end position="44"/>
    </location>
</feature>
<organism evidence="2 3">
    <name type="scientific">Caenorhabditis elegans</name>
    <dbReference type="NCBI Taxonomy" id="6239"/>
    <lineage>
        <taxon>Eukaryota</taxon>
        <taxon>Metazoa</taxon>
        <taxon>Ecdysozoa</taxon>
        <taxon>Nematoda</taxon>
        <taxon>Chromadorea</taxon>
        <taxon>Rhabditida</taxon>
        <taxon>Rhabditina</taxon>
        <taxon>Rhabditomorpha</taxon>
        <taxon>Rhabditoidea</taxon>
        <taxon>Rhabditidae</taxon>
        <taxon>Peloderinae</taxon>
        <taxon>Caenorhabditis</taxon>
    </lineage>
</organism>
<dbReference type="UCSC" id="F02E9.3">
    <property type="organism name" value="c. elegans"/>
</dbReference>
<feature type="compositionally biased region" description="Low complexity" evidence="1">
    <location>
        <begin position="48"/>
        <end position="68"/>
    </location>
</feature>
<feature type="compositionally biased region" description="Basic residues" evidence="1">
    <location>
        <begin position="290"/>
        <end position="308"/>
    </location>
</feature>
<feature type="compositionally biased region" description="Basic and acidic residues" evidence="1">
    <location>
        <begin position="195"/>
        <end position="204"/>
    </location>
</feature>
<dbReference type="GeneID" id="184094"/>
<dbReference type="OrthoDB" id="5864460at2759"/>
<dbReference type="EMBL" id="BX284601">
    <property type="protein sequence ID" value="CAB04050.2"/>
    <property type="molecule type" value="Genomic_DNA"/>
</dbReference>